<feature type="region of interest" description="Disordered" evidence="2">
    <location>
        <begin position="575"/>
        <end position="608"/>
    </location>
</feature>
<evidence type="ECO:0000256" key="1">
    <source>
        <dbReference type="SAM" id="Coils"/>
    </source>
</evidence>
<sequence>MKKLPLKICTVSFFLLFFVLNGAAQNEKSSVKNFLWTLKLPAEMQRGPMQVGIGGSFYFERETIGAKHYANLYISFSKMNFLGIGIPAYKYNGKAYLANEMNVIDGLGTSGFEQLQITSVKMQIQVLAAQPNAGGSNSFVLVNSATGSVHHAAEITKDTNMDHLDLMWAGSYLQDLNWTNSSGLEGRISNLEKLKQNKADYKNIIENADNAYSRKKLEEARMLYQKALTILPSENYPKTQLAKIENAFKEKQKNESAKTPEKPLDNSDRTAQPATLGIQQPVIKQPRGQNQAPRQSNAEIAAAQMAEIKRKQEQAKRIETDLVQKAGSLSQSFTHANAASASSQAMQEAGLSDKFFNSVEELNAEYSRQMQIIEEESNNYAASKAASVSSYIDASSGTGTQYDDAINSSMKAIGGLFSQIKAEKEERENKERLRAEREAQLAAIESRRKAAVLGMRTKLFELFPDGKLPLESHHLKQHQVYIFAYLADKDFLLAQENATIALSGVIPIEKLDDGSFPYKPAVASSLKKFGTGKVYISGYYLNAEDAQKMLDAFSNLASKSSLQVNRFSFQQTAKKNAAANSQQQNASAISKQSAERRENEKKGNFWND</sequence>
<feature type="compositionally biased region" description="Low complexity" evidence="2">
    <location>
        <begin position="575"/>
        <end position="592"/>
    </location>
</feature>
<evidence type="ECO:0000313" key="5">
    <source>
        <dbReference type="Proteomes" id="UP000290433"/>
    </source>
</evidence>
<protein>
    <submittedName>
        <fullName evidence="4">Uncharacterized protein</fullName>
    </submittedName>
</protein>
<comment type="caution">
    <text evidence="4">The sequence shown here is derived from an EMBL/GenBank/DDBJ whole genome shotgun (WGS) entry which is preliminary data.</text>
</comment>
<reference evidence="4 5" key="1">
    <citation type="submission" date="2014-12" db="EMBL/GenBank/DDBJ databases">
        <title>Genome sequence of Flavobacterium anhuiense RCM74.</title>
        <authorList>
            <person name="Kim J.F."/>
            <person name="Song J.Y."/>
            <person name="Kwak M.-J."/>
            <person name="Lee S.-W."/>
        </authorList>
    </citation>
    <scope>NUCLEOTIDE SEQUENCE [LARGE SCALE GENOMIC DNA]</scope>
    <source>
        <strain evidence="4 5">RCM74</strain>
    </source>
</reference>
<feature type="region of interest" description="Disordered" evidence="2">
    <location>
        <begin position="249"/>
        <end position="297"/>
    </location>
</feature>
<evidence type="ECO:0000256" key="2">
    <source>
        <dbReference type="SAM" id="MobiDB-lite"/>
    </source>
</evidence>
<feature type="compositionally biased region" description="Polar residues" evidence="2">
    <location>
        <begin position="287"/>
        <end position="297"/>
    </location>
</feature>
<evidence type="ECO:0000256" key="3">
    <source>
        <dbReference type="SAM" id="SignalP"/>
    </source>
</evidence>
<gene>
    <name evidence="4" type="ORF">NU08_4543</name>
</gene>
<dbReference type="EMBL" id="JUIV01000033">
    <property type="protein sequence ID" value="RYJ36434.1"/>
    <property type="molecule type" value="Genomic_DNA"/>
</dbReference>
<feature type="compositionally biased region" description="Basic and acidic residues" evidence="2">
    <location>
        <begin position="249"/>
        <end position="268"/>
    </location>
</feature>
<dbReference type="RefSeq" id="WP_129749155.1">
    <property type="nucleotide sequence ID" value="NZ_JUIV01000033.1"/>
</dbReference>
<accession>A0A444VSL5</accession>
<keyword evidence="3" id="KW-0732">Signal</keyword>
<organism evidence="4 5">
    <name type="scientific">Flavobacterium anhuiense</name>
    <dbReference type="NCBI Taxonomy" id="459526"/>
    <lineage>
        <taxon>Bacteria</taxon>
        <taxon>Pseudomonadati</taxon>
        <taxon>Bacteroidota</taxon>
        <taxon>Flavobacteriia</taxon>
        <taxon>Flavobacteriales</taxon>
        <taxon>Flavobacteriaceae</taxon>
        <taxon>Flavobacterium</taxon>
    </lineage>
</organism>
<keyword evidence="1" id="KW-0175">Coiled coil</keyword>
<feature type="coiled-coil region" evidence="1">
    <location>
        <begin position="420"/>
        <end position="447"/>
    </location>
</feature>
<dbReference type="OrthoDB" id="1467230at2"/>
<proteinExistence type="predicted"/>
<name>A0A444VSL5_9FLAO</name>
<evidence type="ECO:0000313" key="4">
    <source>
        <dbReference type="EMBL" id="RYJ36434.1"/>
    </source>
</evidence>
<dbReference type="AlphaFoldDB" id="A0A444VSL5"/>
<feature type="chain" id="PRO_5019158797" evidence="3">
    <location>
        <begin position="25"/>
        <end position="608"/>
    </location>
</feature>
<feature type="signal peptide" evidence="3">
    <location>
        <begin position="1"/>
        <end position="24"/>
    </location>
</feature>
<feature type="compositionally biased region" description="Basic and acidic residues" evidence="2">
    <location>
        <begin position="593"/>
        <end position="608"/>
    </location>
</feature>
<dbReference type="Proteomes" id="UP000290433">
    <property type="component" value="Unassembled WGS sequence"/>
</dbReference>